<dbReference type="SUPFAM" id="SSF53137">
    <property type="entry name" value="Translational machinery components"/>
    <property type="match status" value="1"/>
</dbReference>
<evidence type="ECO:0000259" key="10">
    <source>
        <dbReference type="SMART" id="SM01194"/>
    </source>
</evidence>
<comment type="caution">
    <text evidence="11">The sequence shown here is derived from an EMBL/GenBank/DDBJ whole genome shotgun (WGS) entry which is preliminary data.</text>
</comment>
<accession>A0A371NCT0</accession>
<dbReference type="SMART" id="SM01194">
    <property type="entry name" value="eRF1_1"/>
    <property type="match status" value="1"/>
</dbReference>
<dbReference type="AlphaFoldDB" id="A0A371NCT0"/>
<dbReference type="SUPFAM" id="SSF159065">
    <property type="entry name" value="Dom34/Pelota N-terminal domain-like"/>
    <property type="match status" value="1"/>
</dbReference>
<comment type="function">
    <text evidence="9">May function in recognizing stalled ribosomes, interact with stem-loop structures in stalled mRNA molecules, and effect endonucleolytic cleavage of the mRNA. May play a role in the release non-functional ribosomes and degradation of damaged mRNAs. Has endoribonuclease activity.</text>
</comment>
<dbReference type="InterPro" id="IPR004405">
    <property type="entry name" value="TF_pelota"/>
</dbReference>
<feature type="domain" description="eRF1/Pelota-like N-terminal" evidence="10">
    <location>
        <begin position="1"/>
        <end position="130"/>
    </location>
</feature>
<evidence type="ECO:0000256" key="8">
    <source>
        <dbReference type="ARBA" id="ARBA00022801"/>
    </source>
</evidence>
<dbReference type="Pfam" id="PF26356">
    <property type="entry name" value="Pelota_N"/>
    <property type="match status" value="1"/>
</dbReference>
<dbReference type="Gene3D" id="2.30.30.870">
    <property type="entry name" value="Pelota, domain A"/>
    <property type="match status" value="1"/>
</dbReference>
<dbReference type="RefSeq" id="WP_048061107.1">
    <property type="nucleotide sequence ID" value="NZ_QREL01000002.1"/>
</dbReference>
<comment type="subunit">
    <text evidence="9">Monomer.</text>
</comment>
<dbReference type="InterPro" id="IPR005142">
    <property type="entry name" value="eRF1_3"/>
</dbReference>
<dbReference type="InterPro" id="IPR042226">
    <property type="entry name" value="eFR1_2_sf"/>
</dbReference>
<dbReference type="GO" id="GO:0046872">
    <property type="term" value="F:metal ion binding"/>
    <property type="evidence" value="ECO:0007669"/>
    <property type="project" value="UniProtKB-UniRule"/>
</dbReference>
<dbReference type="GO" id="GO:0071025">
    <property type="term" value="P:RNA surveillance"/>
    <property type="evidence" value="ECO:0007669"/>
    <property type="project" value="InterPro"/>
</dbReference>
<evidence type="ECO:0000256" key="7">
    <source>
        <dbReference type="ARBA" id="ARBA00022759"/>
    </source>
</evidence>
<evidence type="ECO:0000313" key="11">
    <source>
        <dbReference type="EMBL" id="REE26304.1"/>
    </source>
</evidence>
<keyword evidence="11" id="KW-0131">Cell cycle</keyword>
<keyword evidence="5 9" id="KW-0540">Nuclease</keyword>
<evidence type="ECO:0000256" key="2">
    <source>
        <dbReference type="ARBA" id="ARBA00004496"/>
    </source>
</evidence>
<dbReference type="SUPFAM" id="SSF55315">
    <property type="entry name" value="L30e-like"/>
    <property type="match status" value="1"/>
</dbReference>
<dbReference type="InterPro" id="IPR029064">
    <property type="entry name" value="Ribosomal_eL30-like_sf"/>
</dbReference>
<dbReference type="Gene3D" id="3.30.1330.30">
    <property type="match status" value="1"/>
</dbReference>
<keyword evidence="7 9" id="KW-0255">Endonuclease</keyword>
<dbReference type="Gene3D" id="3.30.420.60">
    <property type="entry name" value="eRF1 domain 2"/>
    <property type="match status" value="1"/>
</dbReference>
<dbReference type="Pfam" id="PF03465">
    <property type="entry name" value="eRF1_3"/>
    <property type="match status" value="1"/>
</dbReference>
<reference evidence="11 12" key="1">
    <citation type="submission" date="2018-07" db="EMBL/GenBank/DDBJ databases">
        <title>Genomic Encyclopedia of Type Strains, Phase IV (KMG-IV): sequencing the most valuable type-strain genomes for metagenomic binning, comparative biology and taxonomic classification.</title>
        <authorList>
            <person name="Goeker M."/>
        </authorList>
    </citation>
    <scope>NUCLEOTIDE SEQUENCE [LARGE SCALE GENOMIC DNA]</scope>
    <source>
        <strain evidence="11 12">DSM 7466</strain>
    </source>
</reference>
<dbReference type="InterPro" id="IPR005141">
    <property type="entry name" value="eRF1_2"/>
</dbReference>
<dbReference type="GO" id="GO:0051301">
    <property type="term" value="P:cell division"/>
    <property type="evidence" value="ECO:0007669"/>
    <property type="project" value="UniProtKB-KW"/>
</dbReference>
<dbReference type="InterPro" id="IPR038069">
    <property type="entry name" value="Pelota/DOM34_N"/>
</dbReference>
<evidence type="ECO:0000256" key="3">
    <source>
        <dbReference type="ARBA" id="ARBA00009504"/>
    </source>
</evidence>
<dbReference type="GO" id="GO:0004519">
    <property type="term" value="F:endonuclease activity"/>
    <property type="evidence" value="ECO:0007669"/>
    <property type="project" value="UniProtKB-UniRule"/>
</dbReference>
<evidence type="ECO:0000256" key="4">
    <source>
        <dbReference type="ARBA" id="ARBA00022490"/>
    </source>
</evidence>
<dbReference type="GO" id="GO:0016787">
    <property type="term" value="F:hydrolase activity"/>
    <property type="evidence" value="ECO:0007669"/>
    <property type="project" value="UniProtKB-KW"/>
</dbReference>
<keyword evidence="12" id="KW-1185">Reference proteome</keyword>
<evidence type="ECO:0000256" key="5">
    <source>
        <dbReference type="ARBA" id="ARBA00022722"/>
    </source>
</evidence>
<proteinExistence type="inferred from homology"/>
<dbReference type="GO" id="GO:0070966">
    <property type="term" value="P:nuclear-transcribed mRNA catabolic process, no-go decay"/>
    <property type="evidence" value="ECO:0007669"/>
    <property type="project" value="InterPro"/>
</dbReference>
<keyword evidence="8 9" id="KW-0378">Hydrolase</keyword>
<dbReference type="GO" id="GO:0070481">
    <property type="term" value="P:nuclear-transcribed mRNA catabolic process, non-stop decay"/>
    <property type="evidence" value="ECO:0007669"/>
    <property type="project" value="InterPro"/>
</dbReference>
<comment type="domain">
    <text evidence="9">The N-terminal domain has the RNA-binding Sm fold. It harbors the endoribonuclease activity.</text>
</comment>
<evidence type="ECO:0000256" key="9">
    <source>
        <dbReference type="HAMAP-Rule" id="MF_01853"/>
    </source>
</evidence>
<dbReference type="HAMAP" id="MF_01853">
    <property type="entry name" value="PelO"/>
    <property type="match status" value="1"/>
</dbReference>
<keyword evidence="4 9" id="KW-0963">Cytoplasm</keyword>
<keyword evidence="6 9" id="KW-0479">Metal-binding</keyword>
<dbReference type="EMBL" id="QREL01000002">
    <property type="protein sequence ID" value="REE26304.1"/>
    <property type="molecule type" value="Genomic_DNA"/>
</dbReference>
<comment type="cofactor">
    <cofactor evidence="1 9">
        <name>a divalent metal cation</name>
        <dbReference type="ChEBI" id="CHEBI:60240"/>
    </cofactor>
</comment>
<evidence type="ECO:0000256" key="1">
    <source>
        <dbReference type="ARBA" id="ARBA00001968"/>
    </source>
</evidence>
<protein>
    <recommendedName>
        <fullName evidence="9">Protein pelota homolog</fullName>
        <ecNumber evidence="9">3.1.-.-</ecNumber>
    </recommendedName>
</protein>
<evidence type="ECO:0000256" key="6">
    <source>
        <dbReference type="ARBA" id="ARBA00022723"/>
    </source>
</evidence>
<gene>
    <name evidence="9" type="primary">pelA</name>
    <name evidence="11" type="ORF">C7452_1265</name>
</gene>
<dbReference type="InterPro" id="IPR005140">
    <property type="entry name" value="eRF1_Pelota-like_N"/>
</dbReference>
<dbReference type="Pfam" id="PF03464">
    <property type="entry name" value="eRF1_2"/>
    <property type="match status" value="1"/>
</dbReference>
<dbReference type="GO" id="GO:0032790">
    <property type="term" value="P:ribosome disassembly"/>
    <property type="evidence" value="ECO:0007669"/>
    <property type="project" value="TreeGrafter"/>
</dbReference>
<dbReference type="Proteomes" id="UP000256864">
    <property type="component" value="Unassembled WGS sequence"/>
</dbReference>
<dbReference type="PANTHER" id="PTHR10853">
    <property type="entry name" value="PELOTA"/>
    <property type="match status" value="1"/>
</dbReference>
<organism evidence="11 12">
    <name type="scientific">Methanothermobacter defluvii</name>
    <dbReference type="NCBI Taxonomy" id="49339"/>
    <lineage>
        <taxon>Archaea</taxon>
        <taxon>Methanobacteriati</taxon>
        <taxon>Methanobacteriota</taxon>
        <taxon>Methanomada group</taxon>
        <taxon>Methanobacteria</taxon>
        <taxon>Methanobacteriales</taxon>
        <taxon>Methanobacteriaceae</taxon>
        <taxon>Methanothermobacter</taxon>
    </lineage>
</organism>
<keyword evidence="11" id="KW-0132">Cell division</keyword>
<dbReference type="InterPro" id="IPR058547">
    <property type="entry name" value="Pelota_N"/>
</dbReference>
<dbReference type="NCBIfam" id="TIGR00111">
    <property type="entry name" value="pelota"/>
    <property type="match status" value="1"/>
</dbReference>
<dbReference type="GO" id="GO:0005737">
    <property type="term" value="C:cytoplasm"/>
    <property type="evidence" value="ECO:0007669"/>
    <property type="project" value="UniProtKB-SubCell"/>
</dbReference>
<sequence length="353" mass="40021">MRIVEEDEKNGVIELVPETLDDLWHLSHIIEEGDLLSARTTRRIQDTSGEKIRSDRGVKKTFYLGIRVETVSFHIYTGRLRATGVIERGPEDLVPMGSHHTLEVKLNTPLRIQKEHWSRWTLKRLRMAVRASKNLKAIILVMEDDVAELGLIRQYGVEYRGPITGHIPGKRIQQRDRGKLRREFYESIVESLQKYGDLETIIIAGPGFYKSDFYDYLMERYPEIAKKAVLENTGTGGRAGISEVLRKGTVERVSSEKRIASEIRNVNEFLEKLARDPDSVVYGKVEVMDAINMGAVEKLLVLDRVVSREDIEGYLDMVESMGGSVVLISSEHEGGKQLESLGGLAGILRFKIQ</sequence>
<comment type="similarity">
    <text evidence="3 9">Belongs to the eukaryotic release factor 1 family. Pelota subfamily.</text>
</comment>
<dbReference type="GO" id="GO:0070651">
    <property type="term" value="P:nonfunctional rRNA decay"/>
    <property type="evidence" value="ECO:0007669"/>
    <property type="project" value="TreeGrafter"/>
</dbReference>
<dbReference type="SMR" id="A0A371NCT0"/>
<evidence type="ECO:0000313" key="12">
    <source>
        <dbReference type="Proteomes" id="UP000256864"/>
    </source>
</evidence>
<name>A0A371NCT0_9EURY</name>
<dbReference type="GeneID" id="1470727"/>
<dbReference type="EC" id="3.1.-.-" evidence="9"/>
<dbReference type="PANTHER" id="PTHR10853:SF0">
    <property type="entry name" value="PROTEIN PELOTA HOMOLOG"/>
    <property type="match status" value="1"/>
</dbReference>
<comment type="subcellular location">
    <subcellularLocation>
        <location evidence="2 9">Cytoplasm</location>
    </subcellularLocation>
</comment>
<dbReference type="InterPro" id="IPR023521">
    <property type="entry name" value="Pelota_arc"/>
</dbReference>